<comment type="caution">
    <text evidence="2">The sequence shown here is derived from an EMBL/GenBank/DDBJ whole genome shotgun (WGS) entry which is preliminary data.</text>
</comment>
<accession>A0AAD6V0V2</accession>
<dbReference type="EMBL" id="JARJCW010000080">
    <property type="protein sequence ID" value="KAJ7196926.1"/>
    <property type="molecule type" value="Genomic_DNA"/>
</dbReference>
<keyword evidence="3" id="KW-1185">Reference proteome</keyword>
<dbReference type="AlphaFoldDB" id="A0AAD6V0V2"/>
<protein>
    <submittedName>
        <fullName evidence="2">Uncharacterized protein</fullName>
    </submittedName>
</protein>
<reference evidence="2" key="1">
    <citation type="submission" date="2023-03" db="EMBL/GenBank/DDBJ databases">
        <title>Massive genome expansion in bonnet fungi (Mycena s.s.) driven by repeated elements and novel gene families across ecological guilds.</title>
        <authorList>
            <consortium name="Lawrence Berkeley National Laboratory"/>
            <person name="Harder C.B."/>
            <person name="Miyauchi S."/>
            <person name="Viragh M."/>
            <person name="Kuo A."/>
            <person name="Thoen E."/>
            <person name="Andreopoulos B."/>
            <person name="Lu D."/>
            <person name="Skrede I."/>
            <person name="Drula E."/>
            <person name="Henrissat B."/>
            <person name="Morin E."/>
            <person name="Kohler A."/>
            <person name="Barry K."/>
            <person name="LaButti K."/>
            <person name="Morin E."/>
            <person name="Salamov A."/>
            <person name="Lipzen A."/>
            <person name="Mereny Z."/>
            <person name="Hegedus B."/>
            <person name="Baldrian P."/>
            <person name="Stursova M."/>
            <person name="Weitz H."/>
            <person name="Taylor A."/>
            <person name="Grigoriev I.V."/>
            <person name="Nagy L.G."/>
            <person name="Martin F."/>
            <person name="Kauserud H."/>
        </authorList>
    </citation>
    <scope>NUCLEOTIDE SEQUENCE</scope>
    <source>
        <strain evidence="2">9144</strain>
    </source>
</reference>
<name>A0AAD6V0V2_9AGAR</name>
<organism evidence="2 3">
    <name type="scientific">Mycena pura</name>
    <dbReference type="NCBI Taxonomy" id="153505"/>
    <lineage>
        <taxon>Eukaryota</taxon>
        <taxon>Fungi</taxon>
        <taxon>Dikarya</taxon>
        <taxon>Basidiomycota</taxon>
        <taxon>Agaricomycotina</taxon>
        <taxon>Agaricomycetes</taxon>
        <taxon>Agaricomycetidae</taxon>
        <taxon>Agaricales</taxon>
        <taxon>Marasmiineae</taxon>
        <taxon>Mycenaceae</taxon>
        <taxon>Mycena</taxon>
    </lineage>
</organism>
<dbReference type="Proteomes" id="UP001219525">
    <property type="component" value="Unassembled WGS sequence"/>
</dbReference>
<evidence type="ECO:0000313" key="3">
    <source>
        <dbReference type="Proteomes" id="UP001219525"/>
    </source>
</evidence>
<evidence type="ECO:0000313" key="2">
    <source>
        <dbReference type="EMBL" id="KAJ7196926.1"/>
    </source>
</evidence>
<proteinExistence type="predicted"/>
<gene>
    <name evidence="2" type="ORF">GGX14DRAFT_402840</name>
</gene>
<feature type="region of interest" description="Disordered" evidence="1">
    <location>
        <begin position="87"/>
        <end position="107"/>
    </location>
</feature>
<sequence>MSKMITWLTMDLADGAAFRVHRTLLCKQSRGWRPEIYRFGNGIWSKAKDPEIGVNVRRIAPNPPPKKKTPNFFSPFLKFAQNGLRGRGKIRTTTSGGRRKRPGQARPLFGPSVVPVLSFLSPDVMIADVDNPSDGSGDLGVVAAYSESGAGTWVHPGAGPHGDALLTAIIAVSRGVIRERIGDQTNWAIRSGTGNVPGT</sequence>
<evidence type="ECO:0000256" key="1">
    <source>
        <dbReference type="SAM" id="MobiDB-lite"/>
    </source>
</evidence>